<dbReference type="Pfam" id="PF09445">
    <property type="entry name" value="Methyltransf_15"/>
    <property type="match status" value="1"/>
</dbReference>
<proteinExistence type="inferred from homology"/>
<protein>
    <recommendedName>
        <fullName evidence="1">Trimethylguanosine synthase</fullName>
    </recommendedName>
    <alternativeName>
        <fullName evidence="7">Cap-specific guanine-N(2) methyltransferase</fullName>
    </alternativeName>
</protein>
<accession>A0ABR1JIV4</accession>
<evidence type="ECO:0000256" key="5">
    <source>
        <dbReference type="ARBA" id="ARBA00048763"/>
    </source>
</evidence>
<evidence type="ECO:0000313" key="10">
    <source>
        <dbReference type="Proteomes" id="UP001498398"/>
    </source>
</evidence>
<evidence type="ECO:0000256" key="4">
    <source>
        <dbReference type="ARBA" id="ARBA00048740"/>
    </source>
</evidence>
<evidence type="ECO:0000256" key="6">
    <source>
        <dbReference type="ARBA" id="ARBA00049075"/>
    </source>
</evidence>
<comment type="caution">
    <text evidence="9">The sequence shown here is derived from an EMBL/GenBank/DDBJ whole genome shotgun (WGS) entry which is preliminary data.</text>
</comment>
<dbReference type="SUPFAM" id="SSF53335">
    <property type="entry name" value="S-adenosyl-L-methionine-dependent methyltransferases"/>
    <property type="match status" value="1"/>
</dbReference>
<dbReference type="Gene3D" id="3.40.50.150">
    <property type="entry name" value="Vaccinia Virus protein VP39"/>
    <property type="match status" value="1"/>
</dbReference>
<comment type="catalytic activity">
    <reaction evidence="6">
        <text>a 5'-end (N(7)-methyl 5'-triphosphoguanosine)-ribonucleoside in snRNA + S-adenosyl-L-methionine = a 5'-end (N(2),N(7)-dimethyl 5'-triphosphoguanosine)-ribonucleoside in snRNA + S-adenosyl-L-homocysteine + H(+)</text>
        <dbReference type="Rhea" id="RHEA:78471"/>
        <dbReference type="Rhea" id="RHEA-COMP:19085"/>
        <dbReference type="Rhea" id="RHEA-COMP:19087"/>
        <dbReference type="ChEBI" id="CHEBI:15378"/>
        <dbReference type="ChEBI" id="CHEBI:57856"/>
        <dbReference type="ChEBI" id="CHEBI:59789"/>
        <dbReference type="ChEBI" id="CHEBI:156461"/>
        <dbReference type="ChEBI" id="CHEBI:172880"/>
    </reaction>
    <physiologicalReaction direction="left-to-right" evidence="6">
        <dbReference type="Rhea" id="RHEA:78472"/>
    </physiologicalReaction>
</comment>
<gene>
    <name evidence="9" type="primary">tgs1</name>
    <name evidence="9" type="ORF">VKT23_007945</name>
</gene>
<dbReference type="CDD" id="cd02440">
    <property type="entry name" value="AdoMet_MTases"/>
    <property type="match status" value="1"/>
</dbReference>
<dbReference type="PANTHER" id="PTHR14741:SF32">
    <property type="entry name" value="TRIMETHYLGUANOSINE SYNTHASE"/>
    <property type="match status" value="1"/>
</dbReference>
<evidence type="ECO:0000256" key="7">
    <source>
        <dbReference type="ARBA" id="ARBA00049790"/>
    </source>
</evidence>
<dbReference type="Proteomes" id="UP001498398">
    <property type="component" value="Unassembled WGS sequence"/>
</dbReference>
<comment type="catalytic activity">
    <reaction evidence="4">
        <text>a 5'-end (N(7)-methyl 5'-triphosphoguanosine)-ribonucleoside in snoRNA + S-adenosyl-L-methionine = a 5'-end (N(2),N(7)-dimethyl 5'-triphosphoguanosine)-ribonucleoside in snoRNA + S-adenosyl-L-homocysteine + H(+)</text>
        <dbReference type="Rhea" id="RHEA:78475"/>
        <dbReference type="Rhea" id="RHEA-COMP:19086"/>
        <dbReference type="Rhea" id="RHEA-COMP:19088"/>
        <dbReference type="ChEBI" id="CHEBI:15378"/>
        <dbReference type="ChEBI" id="CHEBI:57856"/>
        <dbReference type="ChEBI" id="CHEBI:59789"/>
        <dbReference type="ChEBI" id="CHEBI:156461"/>
        <dbReference type="ChEBI" id="CHEBI:172880"/>
    </reaction>
    <physiologicalReaction direction="left-to-right" evidence="4">
        <dbReference type="Rhea" id="RHEA:78476"/>
    </physiologicalReaction>
</comment>
<sequence length="381" mass="42585">MGKRKGNTKTFGGLAGFLTTLDTGTVGSISPQPDAGYAAAKWEKELVDVEKGNKNGKEGAEEIEEERSGKRRRVDGSVSGIDHGENGTSSGAETIAVSRSVVKKGTGWDDWEEGWIKKYDMSGSVRHLEQLEGLDDQDESDGLKKYFAQRYKLFSLYSSPPGCLLDKEGWYSVTPEAVAKRIAERCRCDTILDAFCGVGGNAIQFALTCNRVITFDISVERLKLARHNAMIYGVEERIEFVLGDFVEWAKCFVQRQEKNRERKIDVVFLSPPWGGPDYLSLKLPLEEEETKQEDDEHALYSLSSVQPIHGADLFRLARKITPNVAYYLPRNMDLNEAGGLVSGDEYVEIEEEWTGTRKRDKKLKALTCYYGGLVNGQEGMF</sequence>
<comment type="catalytic activity">
    <reaction evidence="5">
        <text>a 5'-end (N(2),N(7)-dimethyl 5'-triphosphoguanosine)-ribonucleoside in snRNA + S-adenosyl-L-methionine = a 5'-end (N(2),N(2),N(7)-trimethyl 5'-triphosphoguanosine)-ribonucleoside in snRNA + S-adenosyl-L-homocysteine + H(+)</text>
        <dbReference type="Rhea" id="RHEA:78479"/>
        <dbReference type="Rhea" id="RHEA-COMP:19087"/>
        <dbReference type="Rhea" id="RHEA-COMP:19089"/>
        <dbReference type="ChEBI" id="CHEBI:15378"/>
        <dbReference type="ChEBI" id="CHEBI:57856"/>
        <dbReference type="ChEBI" id="CHEBI:59789"/>
        <dbReference type="ChEBI" id="CHEBI:167623"/>
        <dbReference type="ChEBI" id="CHEBI:172880"/>
    </reaction>
    <physiologicalReaction direction="left-to-right" evidence="5">
        <dbReference type="Rhea" id="RHEA:78480"/>
    </physiologicalReaction>
</comment>
<dbReference type="PANTHER" id="PTHR14741">
    <property type="entry name" value="S-ADENOSYLMETHIONINE-DEPENDENT METHYLTRANSFERASE RELATED"/>
    <property type="match status" value="1"/>
</dbReference>
<dbReference type="InterPro" id="IPR029063">
    <property type="entry name" value="SAM-dependent_MTases_sf"/>
</dbReference>
<dbReference type="EMBL" id="JBANRG010000011">
    <property type="protein sequence ID" value="KAK7462344.1"/>
    <property type="molecule type" value="Genomic_DNA"/>
</dbReference>
<name>A0ABR1JIV4_9AGAR</name>
<feature type="region of interest" description="Disordered" evidence="8">
    <location>
        <begin position="50"/>
        <end position="91"/>
    </location>
</feature>
<evidence type="ECO:0000256" key="8">
    <source>
        <dbReference type="SAM" id="MobiDB-lite"/>
    </source>
</evidence>
<comment type="similarity">
    <text evidence="2">Belongs to the methyltransferase superfamily. Trimethylguanosine synthase family.</text>
</comment>
<evidence type="ECO:0000313" key="9">
    <source>
        <dbReference type="EMBL" id="KAK7462344.1"/>
    </source>
</evidence>
<dbReference type="InterPro" id="IPR019012">
    <property type="entry name" value="RNA_cap_Gua-N2-MeTrfase"/>
</dbReference>
<evidence type="ECO:0000256" key="1">
    <source>
        <dbReference type="ARBA" id="ARBA00018517"/>
    </source>
</evidence>
<keyword evidence="10" id="KW-1185">Reference proteome</keyword>
<comment type="catalytic activity">
    <reaction evidence="3">
        <text>a 5'-end (N(2),N(7)-dimethyl 5'-triphosphoguanosine)-ribonucleoside in snoRNA + S-adenosyl-L-methionine = a 5'-end (N(2),N(2),N(7)-trimethyl 5'-triphosphoguanosine)-ribonucleoside in snoRNA + S-adenosyl-L-homocysteine + H(+)</text>
        <dbReference type="Rhea" id="RHEA:78507"/>
        <dbReference type="Rhea" id="RHEA-COMP:19088"/>
        <dbReference type="Rhea" id="RHEA-COMP:19090"/>
        <dbReference type="ChEBI" id="CHEBI:15378"/>
        <dbReference type="ChEBI" id="CHEBI:57856"/>
        <dbReference type="ChEBI" id="CHEBI:59789"/>
        <dbReference type="ChEBI" id="CHEBI:167623"/>
        <dbReference type="ChEBI" id="CHEBI:172880"/>
    </reaction>
    <physiologicalReaction direction="left-to-right" evidence="3">
        <dbReference type="Rhea" id="RHEA:78508"/>
    </physiologicalReaction>
</comment>
<organism evidence="9 10">
    <name type="scientific">Marasmiellus scandens</name>
    <dbReference type="NCBI Taxonomy" id="2682957"/>
    <lineage>
        <taxon>Eukaryota</taxon>
        <taxon>Fungi</taxon>
        <taxon>Dikarya</taxon>
        <taxon>Basidiomycota</taxon>
        <taxon>Agaricomycotina</taxon>
        <taxon>Agaricomycetes</taxon>
        <taxon>Agaricomycetidae</taxon>
        <taxon>Agaricales</taxon>
        <taxon>Marasmiineae</taxon>
        <taxon>Omphalotaceae</taxon>
        <taxon>Marasmiellus</taxon>
    </lineage>
</organism>
<evidence type="ECO:0000256" key="3">
    <source>
        <dbReference type="ARBA" id="ARBA00047418"/>
    </source>
</evidence>
<feature type="compositionally biased region" description="Basic and acidic residues" evidence="8">
    <location>
        <begin position="50"/>
        <end position="60"/>
    </location>
</feature>
<evidence type="ECO:0000256" key="2">
    <source>
        <dbReference type="ARBA" id="ARBA00025783"/>
    </source>
</evidence>
<reference evidence="9 10" key="1">
    <citation type="submission" date="2024-01" db="EMBL/GenBank/DDBJ databases">
        <title>A draft genome for the cacao thread blight pathogen Marasmiellus scandens.</title>
        <authorList>
            <person name="Baruah I.K."/>
            <person name="Leung J."/>
            <person name="Bukari Y."/>
            <person name="Amoako-Attah I."/>
            <person name="Meinhardt L.W."/>
            <person name="Bailey B.A."/>
            <person name="Cohen S.P."/>
        </authorList>
    </citation>
    <scope>NUCLEOTIDE SEQUENCE [LARGE SCALE GENOMIC DNA]</scope>
    <source>
        <strain evidence="9 10">GH-19</strain>
    </source>
</reference>